<dbReference type="PANTHER" id="PTHR45761:SF1">
    <property type="entry name" value="EXTENDED SYNAPTOTAGMIN-LIKE PROTEIN 2, ISOFORM C"/>
    <property type="match status" value="1"/>
</dbReference>
<reference evidence="13" key="1">
    <citation type="submission" date="2022-10" db="EMBL/GenBank/DDBJ databases">
        <title>Tapping the CABI collections for fungal endophytes: first genome assemblies for Collariella, Neodidymelliopsis, Ascochyta clinopodiicola, Didymella pomorum, Didymosphaeria variabile, Neocosmospora piperis and Neocucurbitaria cava.</title>
        <authorList>
            <person name="Hill R."/>
        </authorList>
    </citation>
    <scope>NUCLEOTIDE SEQUENCE</scope>
    <source>
        <strain evidence="13">IMI 355082</strain>
    </source>
</reference>
<evidence type="ECO:0000313" key="14">
    <source>
        <dbReference type="Proteomes" id="UP001140453"/>
    </source>
</evidence>
<evidence type="ECO:0000256" key="5">
    <source>
        <dbReference type="ARBA" id="ARBA00022737"/>
    </source>
</evidence>
<dbReference type="Proteomes" id="UP001140453">
    <property type="component" value="Unassembled WGS sequence"/>
</dbReference>
<dbReference type="GO" id="GO:0006869">
    <property type="term" value="P:lipid transport"/>
    <property type="evidence" value="ECO:0007669"/>
    <property type="project" value="UniProtKB-KW"/>
</dbReference>
<keyword evidence="4" id="KW-0479">Metal-binding</keyword>
<evidence type="ECO:0000256" key="7">
    <source>
        <dbReference type="ARBA" id="ARBA00022989"/>
    </source>
</evidence>
<dbReference type="GO" id="GO:0008289">
    <property type="term" value="F:lipid binding"/>
    <property type="evidence" value="ECO:0007669"/>
    <property type="project" value="UniProtKB-KW"/>
</dbReference>
<name>A0A9W9CSC8_9PEZI</name>
<dbReference type="PANTHER" id="PTHR45761">
    <property type="entry name" value="EXTENDED SYNAPTOTAGMIN-LIKE PROTEIN 2, ISOFORM C"/>
    <property type="match status" value="1"/>
</dbReference>
<keyword evidence="6" id="KW-0106">Calcium</keyword>
<feature type="domain" description="C2" evidence="11">
    <location>
        <begin position="181"/>
        <end position="319"/>
    </location>
</feature>
<dbReference type="GO" id="GO:0005737">
    <property type="term" value="C:cytoplasm"/>
    <property type="evidence" value="ECO:0007669"/>
    <property type="project" value="UniProtKB-ARBA"/>
</dbReference>
<keyword evidence="8" id="KW-0445">Lipid transport</keyword>
<evidence type="ECO:0000256" key="4">
    <source>
        <dbReference type="ARBA" id="ARBA00022723"/>
    </source>
</evidence>
<evidence type="ECO:0000259" key="12">
    <source>
        <dbReference type="PROSITE" id="PS51847"/>
    </source>
</evidence>
<comment type="subcellular location">
    <subcellularLocation>
        <location evidence="1">Membrane</location>
    </subcellularLocation>
</comment>
<dbReference type="InterPro" id="IPR051634">
    <property type="entry name" value="Extended_Synaptotagmin"/>
</dbReference>
<evidence type="ECO:0000256" key="3">
    <source>
        <dbReference type="ARBA" id="ARBA00022692"/>
    </source>
</evidence>
<dbReference type="CDD" id="cd21670">
    <property type="entry name" value="SMP_ESyt"/>
    <property type="match status" value="1"/>
</dbReference>
<dbReference type="Pfam" id="PF17047">
    <property type="entry name" value="SMP_LBD"/>
    <property type="match status" value="1"/>
</dbReference>
<keyword evidence="9" id="KW-0446">Lipid-binding</keyword>
<dbReference type="InterPro" id="IPR035892">
    <property type="entry name" value="C2_domain_sf"/>
</dbReference>
<gene>
    <name evidence="13" type="ORF">N0V93_008958</name>
</gene>
<evidence type="ECO:0000259" key="11">
    <source>
        <dbReference type="PROSITE" id="PS50004"/>
    </source>
</evidence>
<dbReference type="SUPFAM" id="SSF49562">
    <property type="entry name" value="C2 domain (Calcium/lipid-binding domain, CaLB)"/>
    <property type="match status" value="2"/>
</dbReference>
<organism evidence="13 14">
    <name type="scientific">Gnomoniopsis smithogilvyi</name>
    <dbReference type="NCBI Taxonomy" id="1191159"/>
    <lineage>
        <taxon>Eukaryota</taxon>
        <taxon>Fungi</taxon>
        <taxon>Dikarya</taxon>
        <taxon>Ascomycota</taxon>
        <taxon>Pezizomycotina</taxon>
        <taxon>Sordariomycetes</taxon>
        <taxon>Sordariomycetidae</taxon>
        <taxon>Diaporthales</taxon>
        <taxon>Gnomoniaceae</taxon>
        <taxon>Gnomoniopsis</taxon>
    </lineage>
</organism>
<dbReference type="PROSITE" id="PS51847">
    <property type="entry name" value="SMP"/>
    <property type="match status" value="1"/>
</dbReference>
<keyword evidence="7" id="KW-1133">Transmembrane helix</keyword>
<feature type="domain" description="SMP-LTD" evidence="12">
    <location>
        <begin position="12"/>
        <end position="190"/>
    </location>
</feature>
<dbReference type="PROSITE" id="PS50004">
    <property type="entry name" value="C2"/>
    <property type="match status" value="1"/>
</dbReference>
<comment type="caution">
    <text evidence="13">The sequence shown here is derived from an EMBL/GenBank/DDBJ whole genome shotgun (WGS) entry which is preliminary data.</text>
</comment>
<dbReference type="Gene3D" id="2.60.40.150">
    <property type="entry name" value="C2 domain"/>
    <property type="match status" value="1"/>
</dbReference>
<keyword evidence="14" id="KW-1185">Reference proteome</keyword>
<dbReference type="OrthoDB" id="1029639at2759"/>
<dbReference type="GO" id="GO:0016020">
    <property type="term" value="C:membrane"/>
    <property type="evidence" value="ECO:0007669"/>
    <property type="project" value="UniProtKB-SubCell"/>
</dbReference>
<dbReference type="EMBL" id="JAPEVB010000006">
    <property type="protein sequence ID" value="KAJ4386066.1"/>
    <property type="molecule type" value="Genomic_DNA"/>
</dbReference>
<dbReference type="InterPro" id="IPR039010">
    <property type="entry name" value="Synaptotagmin_SMP"/>
</dbReference>
<dbReference type="GO" id="GO:0046872">
    <property type="term" value="F:metal ion binding"/>
    <property type="evidence" value="ECO:0007669"/>
    <property type="project" value="UniProtKB-KW"/>
</dbReference>
<evidence type="ECO:0000256" key="8">
    <source>
        <dbReference type="ARBA" id="ARBA00023055"/>
    </source>
</evidence>
<keyword evidence="3" id="KW-0812">Transmembrane</keyword>
<protein>
    <submittedName>
        <fullName evidence="13">Uncharacterized protein</fullName>
    </submittedName>
</protein>
<sequence length="489" mass="52767">MASLVDTLRASEAGDSDGFLNDLVAQLWPNINVAGCRMVKEIVEPMFASMLPGPLASLHFTKLDLGPVPLKVSKVDVIRTENGGVSLGMDVSWHSKSDFQLDGQMVPELGIKGVHLTGRLSVLLAPLTNILPCFGAAQIAFVNPPKLELDFTGAADIADSSLIDKTVRKAIMDTICSMAVLPNRYLYKMDPNSDWFQTYLPHLGVLRLTVEKATGLESPKRSGGATGKIEGLLSKVGLKDVPDPFVNVSVGAEPAFRSKTKEDCMEPVWDETHDFLVADFDQNVVVEVMDEDPGENDPMGAATVSVRKLLLGGPQTQELPLVRKDRPDSNGRVAVRAKYFNFIGDANTLSAAQDAGEGDIVGLATVLIASVLNLQGNRDELKPNVKVAWGTDPKRVFNTTTQTYSPGMDIFNPSFDQGFRFPITKEMLANPPGFEITLMNGTDEKVGSVELPFEEVLNAEGCVKGGELDVGGGVQVRAQIFIRGLQPAK</sequence>
<accession>A0A9W9CSC8</accession>
<evidence type="ECO:0000313" key="13">
    <source>
        <dbReference type="EMBL" id="KAJ4386066.1"/>
    </source>
</evidence>
<dbReference type="InterPro" id="IPR000008">
    <property type="entry name" value="C2_dom"/>
</dbReference>
<evidence type="ECO:0000256" key="6">
    <source>
        <dbReference type="ARBA" id="ARBA00022837"/>
    </source>
</evidence>
<dbReference type="InterPro" id="IPR031468">
    <property type="entry name" value="SMP_LBD"/>
</dbReference>
<evidence type="ECO:0000256" key="1">
    <source>
        <dbReference type="ARBA" id="ARBA00004370"/>
    </source>
</evidence>
<proteinExistence type="predicted"/>
<dbReference type="AlphaFoldDB" id="A0A9W9CSC8"/>
<evidence type="ECO:0000256" key="10">
    <source>
        <dbReference type="ARBA" id="ARBA00023136"/>
    </source>
</evidence>
<dbReference type="GO" id="GO:0012505">
    <property type="term" value="C:endomembrane system"/>
    <property type="evidence" value="ECO:0007669"/>
    <property type="project" value="UniProtKB-ARBA"/>
</dbReference>
<keyword evidence="10" id="KW-0472">Membrane</keyword>
<keyword evidence="2" id="KW-0813">Transport</keyword>
<dbReference type="SMART" id="SM00239">
    <property type="entry name" value="C2"/>
    <property type="match status" value="2"/>
</dbReference>
<dbReference type="Pfam" id="PF00168">
    <property type="entry name" value="C2"/>
    <property type="match status" value="2"/>
</dbReference>
<dbReference type="CDD" id="cd00030">
    <property type="entry name" value="C2"/>
    <property type="match status" value="1"/>
</dbReference>
<evidence type="ECO:0000256" key="9">
    <source>
        <dbReference type="ARBA" id="ARBA00023121"/>
    </source>
</evidence>
<keyword evidence="5" id="KW-0677">Repeat</keyword>
<evidence type="ECO:0000256" key="2">
    <source>
        <dbReference type="ARBA" id="ARBA00022448"/>
    </source>
</evidence>